<keyword evidence="3" id="KW-1185">Reference proteome</keyword>
<dbReference type="AlphaFoldDB" id="A0A1X0K5F7"/>
<dbReference type="EMBL" id="MVIJ01000050">
    <property type="protein sequence ID" value="ORB70292.1"/>
    <property type="molecule type" value="Genomic_DNA"/>
</dbReference>
<feature type="domain" description="SnoaL-like" evidence="1">
    <location>
        <begin position="12"/>
        <end position="110"/>
    </location>
</feature>
<name>A0A1X0K5F7_MYCSC</name>
<sequence length="135" mass="14452">MAENQHDVLATVERFVAALTTGDAANLDALFTDDAVIWHNYDQVEQPARQALAALAGLAALAPRYEIAGRDLVGDACVQRHAVHLTLPGGQQASIPAIQRISVVHGQIRRIDEYMDSAQMAAAMQALQASPQTPV</sequence>
<comment type="caution">
    <text evidence="2">The sequence shown here is derived from an EMBL/GenBank/DDBJ whole genome shotgun (WGS) entry which is preliminary data.</text>
</comment>
<organism evidence="2 3">
    <name type="scientific">Mycobacterium scrofulaceum</name>
    <dbReference type="NCBI Taxonomy" id="1783"/>
    <lineage>
        <taxon>Bacteria</taxon>
        <taxon>Bacillati</taxon>
        <taxon>Actinomycetota</taxon>
        <taxon>Actinomycetes</taxon>
        <taxon>Mycobacteriales</taxon>
        <taxon>Mycobacteriaceae</taxon>
        <taxon>Mycobacterium</taxon>
    </lineage>
</organism>
<dbReference type="Pfam" id="PF12680">
    <property type="entry name" value="SnoaL_2"/>
    <property type="match status" value="1"/>
</dbReference>
<dbReference type="STRING" id="1783.BST44_23805"/>
<dbReference type="Proteomes" id="UP000192601">
    <property type="component" value="Unassembled WGS sequence"/>
</dbReference>
<evidence type="ECO:0000313" key="2">
    <source>
        <dbReference type="EMBL" id="ORB70292.1"/>
    </source>
</evidence>
<evidence type="ECO:0000259" key="1">
    <source>
        <dbReference type="Pfam" id="PF12680"/>
    </source>
</evidence>
<evidence type="ECO:0000313" key="3">
    <source>
        <dbReference type="Proteomes" id="UP000192601"/>
    </source>
</evidence>
<proteinExistence type="predicted"/>
<dbReference type="RefSeq" id="WP_009953941.1">
    <property type="nucleotide sequence ID" value="NZ_MVIJ01000050.1"/>
</dbReference>
<dbReference type="OrthoDB" id="7207122at2"/>
<dbReference type="Gene3D" id="3.10.450.50">
    <property type="match status" value="1"/>
</dbReference>
<dbReference type="SUPFAM" id="SSF54427">
    <property type="entry name" value="NTF2-like"/>
    <property type="match status" value="1"/>
</dbReference>
<dbReference type="InterPro" id="IPR032710">
    <property type="entry name" value="NTF2-like_dom_sf"/>
</dbReference>
<protein>
    <recommendedName>
        <fullName evidence="1">SnoaL-like domain-containing protein</fullName>
    </recommendedName>
</protein>
<reference evidence="2 3" key="1">
    <citation type="submission" date="2017-02" db="EMBL/GenBank/DDBJ databases">
        <title>The new phylogeny of genus Mycobacterium.</title>
        <authorList>
            <person name="Tortoli E."/>
            <person name="Trovato A."/>
            <person name="Cirillo D.M."/>
        </authorList>
    </citation>
    <scope>NUCLEOTIDE SEQUENCE [LARGE SCALE GENOMIC DNA]</scope>
    <source>
        <strain evidence="2 3">DSM 43992</strain>
    </source>
</reference>
<accession>A0A1X0K5F7</accession>
<dbReference type="InterPro" id="IPR037401">
    <property type="entry name" value="SnoaL-like"/>
</dbReference>
<gene>
    <name evidence="2" type="ORF">BST44_23805</name>
</gene>